<evidence type="ECO:0000313" key="2">
    <source>
        <dbReference type="EMBL" id="MDG0866766.1"/>
    </source>
</evidence>
<evidence type="ECO:0000313" key="4">
    <source>
        <dbReference type="Proteomes" id="UP001219901"/>
    </source>
</evidence>
<reference evidence="4" key="3">
    <citation type="submission" date="2023-06" db="EMBL/GenBank/DDBJ databases">
        <title>Pangenomics reveal diversification of enzyme families and niche specialization in globally abundant SAR202 bacteria.</title>
        <authorList>
            <person name="Saw J.H.W."/>
        </authorList>
    </citation>
    <scope>NUCLEOTIDE SEQUENCE [LARGE SCALE GENOMIC DNA]</scope>
    <source>
        <strain evidence="4">JH1073</strain>
    </source>
</reference>
<evidence type="ECO:0000256" key="1">
    <source>
        <dbReference type="SAM" id="MobiDB-lite"/>
    </source>
</evidence>
<dbReference type="EMBL" id="WMBE01000002">
    <property type="protein sequence ID" value="MDG0866766.1"/>
    <property type="molecule type" value="Genomic_DNA"/>
</dbReference>
<accession>A0AAJ5ZF55</accession>
<evidence type="ECO:0000313" key="5">
    <source>
        <dbReference type="Proteomes" id="UP001321249"/>
    </source>
</evidence>
<proteinExistence type="predicted"/>
<gene>
    <name evidence="2" type="ORF">GKO46_06720</name>
    <name evidence="3" type="ORF">GKO48_00725</name>
</gene>
<reference evidence="4 5" key="1">
    <citation type="submission" date="2019-11" db="EMBL/GenBank/DDBJ databases">
        <authorList>
            <person name="Cho J.-C."/>
        </authorList>
    </citation>
    <scope>NUCLEOTIDE SEQUENCE [LARGE SCALE GENOMIC DNA]</scope>
    <source>
        <strain evidence="3 4">JH1073</strain>
        <strain evidence="2 5">JH702</strain>
    </source>
</reference>
<feature type="region of interest" description="Disordered" evidence="1">
    <location>
        <begin position="58"/>
        <end position="89"/>
    </location>
</feature>
<dbReference type="AlphaFoldDB" id="A0AAJ5ZF55"/>
<reference evidence="3" key="2">
    <citation type="journal article" date="2023" name="Nat. Commun.">
        <title>Cultivation of marine bacteria of the SAR202 clade.</title>
        <authorList>
            <person name="Lim Y."/>
            <person name="Seo J.H."/>
            <person name="Giovannoni S.J."/>
            <person name="Kang I."/>
            <person name="Cho J.C."/>
        </authorList>
    </citation>
    <scope>NUCLEOTIDE SEQUENCE</scope>
    <source>
        <strain evidence="3">JH1073</strain>
    </source>
</reference>
<sequence length="172" mass="18953">MPIIDVSQKSYRSLVKAAHKRGMSIDRFIQHSIESNSQFEEPATVAPVEETPVSPVEFTPAKTASSPRRAIHRPNRTPSSSKPGNPAFDAMWGRIEESAGNPISTKRGQDFTYEVDSGYLTVVESGARIPQSQFKKALDQWPQRGPSNMRGIFAASVVWAVLADERILKDAA</sequence>
<dbReference type="Proteomes" id="UP001321249">
    <property type="component" value="Unassembled WGS sequence"/>
</dbReference>
<keyword evidence="4" id="KW-1185">Reference proteome</keyword>
<name>A0AAJ5ZF55_9CHLR</name>
<organism evidence="3 4">
    <name type="scientific">Candidatus Lucifugimonas marina</name>
    <dbReference type="NCBI Taxonomy" id="3038979"/>
    <lineage>
        <taxon>Bacteria</taxon>
        <taxon>Bacillati</taxon>
        <taxon>Chloroflexota</taxon>
        <taxon>Dehalococcoidia</taxon>
        <taxon>SAR202 cluster</taxon>
        <taxon>Candidatus Lucifugimonadales</taxon>
        <taxon>Candidatus Lucifugimonadaceae</taxon>
        <taxon>Candidatus Lucifugimonas</taxon>
    </lineage>
</organism>
<dbReference type="EMBL" id="CP046147">
    <property type="protein sequence ID" value="WFG38190.1"/>
    <property type="molecule type" value="Genomic_DNA"/>
</dbReference>
<evidence type="ECO:0000313" key="3">
    <source>
        <dbReference type="EMBL" id="WFG38190.1"/>
    </source>
</evidence>
<protein>
    <submittedName>
        <fullName evidence="3">Uncharacterized protein</fullName>
    </submittedName>
</protein>
<dbReference type="Proteomes" id="UP001219901">
    <property type="component" value="Chromosome"/>
</dbReference>
<dbReference type="RefSeq" id="WP_342824476.1">
    <property type="nucleotide sequence ID" value="NZ_CP046146.1"/>
</dbReference>